<dbReference type="Pfam" id="PF02016">
    <property type="entry name" value="Peptidase_S66"/>
    <property type="match status" value="1"/>
</dbReference>
<keyword evidence="3" id="KW-1133">Transmembrane helix</keyword>
<dbReference type="Gene3D" id="3.50.30.60">
    <property type="entry name" value="LD-carboxypeptidase A C-terminal domain-like"/>
    <property type="match status" value="1"/>
</dbReference>
<keyword evidence="3" id="KW-0472">Membrane</keyword>
<dbReference type="InterPro" id="IPR040921">
    <property type="entry name" value="Peptidase_S66C"/>
</dbReference>
<comment type="similarity">
    <text evidence="1">Belongs to the peptidase S66 family.</text>
</comment>
<dbReference type="InterPro" id="IPR029062">
    <property type="entry name" value="Class_I_gatase-like"/>
</dbReference>
<feature type="domain" description="LD-carboxypeptidase N-terminal" evidence="4">
    <location>
        <begin position="60"/>
        <end position="175"/>
    </location>
</feature>
<name>A0A7S3PP56_9STRA</name>
<dbReference type="PANTHER" id="PTHR30237">
    <property type="entry name" value="MURAMOYLTETRAPEPTIDE CARBOXYPEPTIDASE"/>
    <property type="match status" value="1"/>
</dbReference>
<dbReference type="AlphaFoldDB" id="A0A7S3PP56"/>
<dbReference type="EMBL" id="HBIN01020756">
    <property type="protein sequence ID" value="CAE0445887.1"/>
    <property type="molecule type" value="Transcribed_RNA"/>
</dbReference>
<evidence type="ECO:0008006" key="7">
    <source>
        <dbReference type="Google" id="ProtNLM"/>
    </source>
</evidence>
<dbReference type="InterPro" id="IPR027478">
    <property type="entry name" value="LdcA_N"/>
</dbReference>
<evidence type="ECO:0000313" key="6">
    <source>
        <dbReference type="EMBL" id="CAE0445887.1"/>
    </source>
</evidence>
<sequence length="407" mass="45429">MDSKSGTLSTGQLVIATVVGSALIFATYNEKQRIKKWIVDRRGNRRNFRVPPALRKGDKVAVLACSSGVAAVFPWVRDQGLKRLREEFGLVPVTYPSMEKVNSTPEERAAEINNAFADPGIKGIICSIGGDDLNRVIKFVDEEVIRKNPKCLFGYSDITTLHLLMFKCGIVSYYGANLMAQFGMSGKMHDFTVQSITEASMDRTMNKTLKPSDEFLDGYLEWGNKGNLTKIAEMEKNELGWIWYTWDEERSSTSAPPGIIKGRLFGGCVSTLYKNLGIGRYVPLYGEITGAILFIETSETMPHSSTVYDFLATLGELEILQQFRAILVGRPKTHDRGLIPPIGRIGYQVEQQNVVIRAVKEYCSHENLPVCVFNLDFGHTDPQTIVPCGGMATLNPSKREIIFDYQN</sequence>
<proteinExistence type="inferred from homology"/>
<gene>
    <name evidence="6" type="ORF">ASTO00021_LOCUS15890</name>
</gene>
<accession>A0A7S3PP56</accession>
<dbReference type="PANTHER" id="PTHR30237:SF4">
    <property type="entry name" value="LD-CARBOXYPEPTIDASE C-TERMINAL DOMAIN-CONTAINING PROTEIN"/>
    <property type="match status" value="1"/>
</dbReference>
<dbReference type="InterPro" id="IPR003507">
    <property type="entry name" value="S66_fam"/>
</dbReference>
<dbReference type="Pfam" id="PF17676">
    <property type="entry name" value="Peptidase_S66C"/>
    <property type="match status" value="1"/>
</dbReference>
<evidence type="ECO:0000259" key="4">
    <source>
        <dbReference type="Pfam" id="PF02016"/>
    </source>
</evidence>
<keyword evidence="2" id="KW-0378">Hydrolase</keyword>
<feature type="domain" description="LD-carboxypeptidase C-terminal" evidence="5">
    <location>
        <begin position="261"/>
        <end position="394"/>
    </location>
</feature>
<dbReference type="CDD" id="cd07062">
    <property type="entry name" value="Peptidase_S66_mccF_like"/>
    <property type="match status" value="1"/>
</dbReference>
<evidence type="ECO:0000256" key="1">
    <source>
        <dbReference type="ARBA" id="ARBA00010233"/>
    </source>
</evidence>
<feature type="transmembrane region" description="Helical" evidence="3">
    <location>
        <begin position="6"/>
        <end position="28"/>
    </location>
</feature>
<protein>
    <recommendedName>
        <fullName evidence="7">LD-carboxypeptidase</fullName>
    </recommendedName>
</protein>
<dbReference type="SUPFAM" id="SSF141986">
    <property type="entry name" value="LD-carboxypeptidase A C-terminal domain-like"/>
    <property type="match status" value="1"/>
</dbReference>
<evidence type="ECO:0000256" key="2">
    <source>
        <dbReference type="ARBA" id="ARBA00022801"/>
    </source>
</evidence>
<evidence type="ECO:0000256" key="3">
    <source>
        <dbReference type="SAM" id="Phobius"/>
    </source>
</evidence>
<keyword evidence="3" id="KW-0812">Transmembrane</keyword>
<dbReference type="InterPro" id="IPR040449">
    <property type="entry name" value="Peptidase_S66_N"/>
</dbReference>
<organism evidence="6">
    <name type="scientific">Aplanochytrium stocchinoi</name>
    <dbReference type="NCBI Taxonomy" id="215587"/>
    <lineage>
        <taxon>Eukaryota</taxon>
        <taxon>Sar</taxon>
        <taxon>Stramenopiles</taxon>
        <taxon>Bigyra</taxon>
        <taxon>Labyrinthulomycetes</taxon>
        <taxon>Thraustochytrida</taxon>
        <taxon>Thraustochytriidae</taxon>
        <taxon>Aplanochytrium</taxon>
    </lineage>
</organism>
<reference evidence="6" key="1">
    <citation type="submission" date="2021-01" db="EMBL/GenBank/DDBJ databases">
        <authorList>
            <person name="Corre E."/>
            <person name="Pelletier E."/>
            <person name="Niang G."/>
            <person name="Scheremetjew M."/>
            <person name="Finn R."/>
            <person name="Kale V."/>
            <person name="Holt S."/>
            <person name="Cochrane G."/>
            <person name="Meng A."/>
            <person name="Brown T."/>
            <person name="Cohen L."/>
        </authorList>
    </citation>
    <scope>NUCLEOTIDE SEQUENCE</scope>
    <source>
        <strain evidence="6">GSBS06</strain>
    </source>
</reference>
<evidence type="ECO:0000259" key="5">
    <source>
        <dbReference type="Pfam" id="PF17676"/>
    </source>
</evidence>
<dbReference type="GO" id="GO:0016787">
    <property type="term" value="F:hydrolase activity"/>
    <property type="evidence" value="ECO:0007669"/>
    <property type="project" value="UniProtKB-KW"/>
</dbReference>
<dbReference type="SUPFAM" id="SSF52317">
    <property type="entry name" value="Class I glutamine amidotransferase-like"/>
    <property type="match status" value="1"/>
</dbReference>
<dbReference type="Gene3D" id="3.40.50.10740">
    <property type="entry name" value="Class I glutamine amidotransferase-like"/>
    <property type="match status" value="1"/>
</dbReference>
<dbReference type="InterPro" id="IPR027461">
    <property type="entry name" value="Carboxypeptidase_A_C_sf"/>
</dbReference>